<dbReference type="Pfam" id="PF23559">
    <property type="entry name" value="WHD_DRP"/>
    <property type="match status" value="1"/>
</dbReference>
<evidence type="ECO:0000313" key="12">
    <source>
        <dbReference type="EMBL" id="KAK4425700.1"/>
    </source>
</evidence>
<dbReference type="PANTHER" id="PTHR36766">
    <property type="entry name" value="PLANT BROAD-SPECTRUM MILDEW RESISTANCE PROTEIN RPW8"/>
    <property type="match status" value="1"/>
</dbReference>
<gene>
    <name evidence="12" type="ORF">Salat_1764000</name>
</gene>
<keyword evidence="5" id="KW-0611">Plant defense</keyword>
<dbReference type="FunFam" id="1.10.10.10:FF:000322">
    <property type="entry name" value="Probable disease resistance protein At1g63360"/>
    <property type="match status" value="1"/>
</dbReference>
<dbReference type="GO" id="GO:0005524">
    <property type="term" value="F:ATP binding"/>
    <property type="evidence" value="ECO:0007669"/>
    <property type="project" value="UniProtKB-KW"/>
</dbReference>
<keyword evidence="4" id="KW-0547">Nucleotide-binding</keyword>
<dbReference type="Pfam" id="PF25019">
    <property type="entry name" value="LRR_R13L1-DRL21"/>
    <property type="match status" value="1"/>
</dbReference>
<dbReference type="InterPro" id="IPR056789">
    <property type="entry name" value="LRR_R13L1-DRL21"/>
</dbReference>
<dbReference type="GO" id="GO:0051607">
    <property type="term" value="P:defense response to virus"/>
    <property type="evidence" value="ECO:0007669"/>
    <property type="project" value="UniProtKB-ARBA"/>
</dbReference>
<accession>A0AAE1Y8Z0</accession>
<dbReference type="Gene3D" id="1.10.10.10">
    <property type="entry name" value="Winged helix-like DNA-binding domain superfamily/Winged helix DNA-binding domain"/>
    <property type="match status" value="1"/>
</dbReference>
<feature type="domain" description="NB-ARC" evidence="8">
    <location>
        <begin position="151"/>
        <end position="323"/>
    </location>
</feature>
<keyword evidence="13" id="KW-1185">Reference proteome</keyword>
<evidence type="ECO:0000256" key="7">
    <source>
        <dbReference type="SAM" id="Coils"/>
    </source>
</evidence>
<evidence type="ECO:0000256" key="6">
    <source>
        <dbReference type="ARBA" id="ARBA00022840"/>
    </source>
</evidence>
<evidence type="ECO:0000313" key="13">
    <source>
        <dbReference type="Proteomes" id="UP001293254"/>
    </source>
</evidence>
<evidence type="ECO:0000256" key="2">
    <source>
        <dbReference type="ARBA" id="ARBA00022614"/>
    </source>
</evidence>
<protein>
    <submittedName>
        <fullName evidence="12">Disease resistance protein RGA4</fullName>
    </submittedName>
</protein>
<feature type="coiled-coil region" evidence="7">
    <location>
        <begin position="95"/>
        <end position="122"/>
    </location>
</feature>
<evidence type="ECO:0000256" key="3">
    <source>
        <dbReference type="ARBA" id="ARBA00022737"/>
    </source>
</evidence>
<keyword evidence="7" id="KW-0175">Coiled coil</keyword>
<feature type="domain" description="Disease resistance N-terminal" evidence="9">
    <location>
        <begin position="11"/>
        <end position="77"/>
    </location>
</feature>
<comment type="similarity">
    <text evidence="1">Belongs to the disease resistance NB-LRR family.</text>
</comment>
<reference evidence="12" key="1">
    <citation type="submission" date="2020-06" db="EMBL/GenBank/DDBJ databases">
        <authorList>
            <person name="Li T."/>
            <person name="Hu X."/>
            <person name="Zhang T."/>
            <person name="Song X."/>
            <person name="Zhang H."/>
            <person name="Dai N."/>
            <person name="Sheng W."/>
            <person name="Hou X."/>
            <person name="Wei L."/>
        </authorList>
    </citation>
    <scope>NUCLEOTIDE SEQUENCE</scope>
    <source>
        <strain evidence="12">3651</strain>
        <tissue evidence="12">Leaf</tissue>
    </source>
</reference>
<dbReference type="Gene3D" id="3.40.50.300">
    <property type="entry name" value="P-loop containing nucleotide triphosphate hydrolases"/>
    <property type="match status" value="1"/>
</dbReference>
<dbReference type="InterPro" id="IPR041118">
    <property type="entry name" value="Rx_N"/>
</dbReference>
<evidence type="ECO:0000259" key="10">
    <source>
        <dbReference type="Pfam" id="PF23559"/>
    </source>
</evidence>
<dbReference type="FunFam" id="3.40.50.300:FF:001091">
    <property type="entry name" value="Probable disease resistance protein At1g61300"/>
    <property type="match status" value="1"/>
</dbReference>
<keyword evidence="6" id="KW-0067">ATP-binding</keyword>
<dbReference type="SUPFAM" id="SSF52540">
    <property type="entry name" value="P-loop containing nucleoside triphosphate hydrolases"/>
    <property type="match status" value="1"/>
</dbReference>
<dbReference type="PRINTS" id="PR00364">
    <property type="entry name" value="DISEASERSIST"/>
</dbReference>
<evidence type="ECO:0000256" key="4">
    <source>
        <dbReference type="ARBA" id="ARBA00022741"/>
    </source>
</evidence>
<proteinExistence type="inferred from homology"/>
<dbReference type="Pfam" id="PF18052">
    <property type="entry name" value="Rx_N"/>
    <property type="match status" value="1"/>
</dbReference>
<dbReference type="SUPFAM" id="SSF52058">
    <property type="entry name" value="L domain-like"/>
    <property type="match status" value="1"/>
</dbReference>
<dbReference type="GO" id="GO:0043531">
    <property type="term" value="F:ADP binding"/>
    <property type="evidence" value="ECO:0007669"/>
    <property type="project" value="InterPro"/>
</dbReference>
<dbReference type="InterPro" id="IPR002182">
    <property type="entry name" value="NB-ARC"/>
</dbReference>
<reference evidence="12" key="2">
    <citation type="journal article" date="2024" name="Plant">
        <title>Genomic evolution and insights into agronomic trait innovations of Sesamum species.</title>
        <authorList>
            <person name="Miao H."/>
            <person name="Wang L."/>
            <person name="Qu L."/>
            <person name="Liu H."/>
            <person name="Sun Y."/>
            <person name="Le M."/>
            <person name="Wang Q."/>
            <person name="Wei S."/>
            <person name="Zheng Y."/>
            <person name="Lin W."/>
            <person name="Duan Y."/>
            <person name="Cao H."/>
            <person name="Xiong S."/>
            <person name="Wang X."/>
            <person name="Wei L."/>
            <person name="Li C."/>
            <person name="Ma Q."/>
            <person name="Ju M."/>
            <person name="Zhao R."/>
            <person name="Li G."/>
            <person name="Mu C."/>
            <person name="Tian Q."/>
            <person name="Mei H."/>
            <person name="Zhang T."/>
            <person name="Gao T."/>
            <person name="Zhang H."/>
        </authorList>
    </citation>
    <scope>NUCLEOTIDE SEQUENCE</scope>
    <source>
        <strain evidence="12">3651</strain>
    </source>
</reference>
<evidence type="ECO:0000259" key="8">
    <source>
        <dbReference type="Pfam" id="PF00931"/>
    </source>
</evidence>
<dbReference type="Proteomes" id="UP001293254">
    <property type="component" value="Unassembled WGS sequence"/>
</dbReference>
<comment type="caution">
    <text evidence="12">The sequence shown here is derived from an EMBL/GenBank/DDBJ whole genome shotgun (WGS) entry which is preliminary data.</text>
</comment>
<dbReference type="Gene3D" id="1.20.5.4130">
    <property type="match status" value="1"/>
</dbReference>
<dbReference type="InterPro" id="IPR058922">
    <property type="entry name" value="WHD_DRP"/>
</dbReference>
<evidence type="ECO:0000259" key="11">
    <source>
        <dbReference type="Pfam" id="PF25019"/>
    </source>
</evidence>
<keyword evidence="3" id="KW-0677">Repeat</keyword>
<organism evidence="12 13">
    <name type="scientific">Sesamum alatum</name>
    <dbReference type="NCBI Taxonomy" id="300844"/>
    <lineage>
        <taxon>Eukaryota</taxon>
        <taxon>Viridiplantae</taxon>
        <taxon>Streptophyta</taxon>
        <taxon>Embryophyta</taxon>
        <taxon>Tracheophyta</taxon>
        <taxon>Spermatophyta</taxon>
        <taxon>Magnoliopsida</taxon>
        <taxon>eudicotyledons</taxon>
        <taxon>Gunneridae</taxon>
        <taxon>Pentapetalae</taxon>
        <taxon>asterids</taxon>
        <taxon>lamiids</taxon>
        <taxon>Lamiales</taxon>
        <taxon>Pedaliaceae</taxon>
        <taxon>Sesamum</taxon>
    </lineage>
</organism>
<dbReference type="InterPro" id="IPR036388">
    <property type="entry name" value="WH-like_DNA-bd_sf"/>
</dbReference>
<feature type="domain" description="Disease resistance protein winged helix" evidence="10">
    <location>
        <begin position="408"/>
        <end position="479"/>
    </location>
</feature>
<evidence type="ECO:0000256" key="1">
    <source>
        <dbReference type="ARBA" id="ARBA00008894"/>
    </source>
</evidence>
<evidence type="ECO:0000259" key="9">
    <source>
        <dbReference type="Pfam" id="PF18052"/>
    </source>
</evidence>
<evidence type="ECO:0000256" key="5">
    <source>
        <dbReference type="ARBA" id="ARBA00022821"/>
    </source>
</evidence>
<dbReference type="InterPro" id="IPR027417">
    <property type="entry name" value="P-loop_NTPase"/>
</dbReference>
<sequence length="722" mass="82506">MAAETMIDAAMEVKSELIKLKRLASSLESRDASRRQLEDEVVKLWLRNLEDVAYEADNLLDEFNYEIIHRKVEIGDQMKRKVRVFFSSANPLLFRSRMAHKIKDVNMKLKRLNEEAISYDLQRRVTDSAIFVPHVTETDSISVDPVLLGRENDTSNIVNLLVNPRDEVVSIFPIVGMGGIGKTTLARLVFNNQQVMKHFDEKIWVCVSENFASTTRLFKRILESLTNDVVQVESREAILKSLKEKLRNRRYLLVLDDLWNEEQKYWEEFRSSLLGINSNKGNFVMVTTRSENVVSIMNPKDKCLLNKLTDDDCWKIIKNRAFSTGEEVSEDMETIGRNIANRCGGLPLAANMIGGSLQGKGINDWTTVLGTGISDSNGDVGGVLEVLKVSFDRLPSALLKKCFAYCFIFPKNAIIDKERLIQLWLAEGFLVENDGNDMESLGSRVYDILLQHSFFQEAVKDKYGNVMHSKMHDLVHDMACLISKAGSFNMGNFVADNIPPTVIDQESHKLAKEDAVYLHLIIRVFPEAICKLYNLQILITFGCMNLKEFPGQLHKLVSLRHLIIRWYPGFQMPLQIGKLTCLRTLKFFYVGHENGCRIDELRFLKNLKGELDIHNLEYVNDKEEASRARLIESHNIHKLELVWSRSRKGKNSNDEQVVEGLHPPPNIKSLTISGFHGHNFPSWIMDRTIGTILMLDKLIELKLTDCERCIEVPTLDRPSTTT</sequence>
<dbReference type="Pfam" id="PF00931">
    <property type="entry name" value="NB-ARC"/>
    <property type="match status" value="1"/>
</dbReference>
<feature type="domain" description="R13L1/DRL21-like LRR repeat region" evidence="11">
    <location>
        <begin position="598"/>
        <end position="716"/>
    </location>
</feature>
<dbReference type="PANTHER" id="PTHR36766:SF70">
    <property type="entry name" value="DISEASE RESISTANCE PROTEIN RGA4"/>
    <property type="match status" value="1"/>
</dbReference>
<name>A0AAE1Y8Z0_9LAMI</name>
<dbReference type="InterPro" id="IPR032675">
    <property type="entry name" value="LRR_dom_sf"/>
</dbReference>
<dbReference type="Gene3D" id="3.80.10.10">
    <property type="entry name" value="Ribonuclease Inhibitor"/>
    <property type="match status" value="1"/>
</dbReference>
<dbReference type="EMBL" id="JACGWO010000006">
    <property type="protein sequence ID" value="KAK4425700.1"/>
    <property type="molecule type" value="Genomic_DNA"/>
</dbReference>
<dbReference type="AlphaFoldDB" id="A0AAE1Y8Z0"/>
<keyword evidence="2" id="KW-0433">Leucine-rich repeat</keyword>